<dbReference type="EMBL" id="GGEC01047571">
    <property type="protein sequence ID" value="MBX28055.1"/>
    <property type="molecule type" value="Transcribed_RNA"/>
</dbReference>
<name>A0A2P2MCS6_RHIMU</name>
<evidence type="ECO:0000313" key="1">
    <source>
        <dbReference type="EMBL" id="MBX28055.1"/>
    </source>
</evidence>
<accession>A0A2P2MCS6</accession>
<organism evidence="1">
    <name type="scientific">Rhizophora mucronata</name>
    <name type="common">Asiatic mangrove</name>
    <dbReference type="NCBI Taxonomy" id="61149"/>
    <lineage>
        <taxon>Eukaryota</taxon>
        <taxon>Viridiplantae</taxon>
        <taxon>Streptophyta</taxon>
        <taxon>Embryophyta</taxon>
        <taxon>Tracheophyta</taxon>
        <taxon>Spermatophyta</taxon>
        <taxon>Magnoliopsida</taxon>
        <taxon>eudicotyledons</taxon>
        <taxon>Gunneridae</taxon>
        <taxon>Pentapetalae</taxon>
        <taxon>rosids</taxon>
        <taxon>fabids</taxon>
        <taxon>Malpighiales</taxon>
        <taxon>Rhizophoraceae</taxon>
        <taxon>Rhizophora</taxon>
    </lineage>
</organism>
<sequence length="57" mass="6718">MMLFVKKLSVLLFDTKLLQNGLNLSFKFICYLVYVVEISSELEEIIESNEEINKIKF</sequence>
<reference evidence="1" key="1">
    <citation type="submission" date="2018-02" db="EMBL/GenBank/DDBJ databases">
        <title>Rhizophora mucronata_Transcriptome.</title>
        <authorList>
            <person name="Meera S.P."/>
            <person name="Sreeshan A."/>
            <person name="Augustine A."/>
        </authorList>
    </citation>
    <scope>NUCLEOTIDE SEQUENCE</scope>
    <source>
        <tissue evidence="1">Leaf</tissue>
    </source>
</reference>
<protein>
    <submittedName>
        <fullName evidence="1">Uncharacterized protein</fullName>
    </submittedName>
</protein>
<proteinExistence type="predicted"/>
<dbReference type="AlphaFoldDB" id="A0A2P2MCS6"/>